<dbReference type="Proteomes" id="UP000214646">
    <property type="component" value="Unassembled WGS sequence"/>
</dbReference>
<proteinExistence type="predicted"/>
<evidence type="ECO:0000256" key="1">
    <source>
        <dbReference type="SAM" id="MobiDB-lite"/>
    </source>
</evidence>
<dbReference type="EMBL" id="NIDE01000014">
    <property type="protein sequence ID" value="OWK38512.1"/>
    <property type="molecule type" value="Genomic_DNA"/>
</dbReference>
<protein>
    <submittedName>
        <fullName evidence="2">Uncharacterized protein</fullName>
    </submittedName>
</protein>
<feature type="region of interest" description="Disordered" evidence="1">
    <location>
        <begin position="103"/>
        <end position="126"/>
    </location>
</feature>
<accession>A0A225DAN1</accession>
<feature type="region of interest" description="Disordered" evidence="1">
    <location>
        <begin position="1"/>
        <end position="60"/>
    </location>
</feature>
<organism evidence="2 3">
    <name type="scientific">Fimbriiglobus ruber</name>
    <dbReference type="NCBI Taxonomy" id="1908690"/>
    <lineage>
        <taxon>Bacteria</taxon>
        <taxon>Pseudomonadati</taxon>
        <taxon>Planctomycetota</taxon>
        <taxon>Planctomycetia</taxon>
        <taxon>Gemmatales</taxon>
        <taxon>Gemmataceae</taxon>
        <taxon>Fimbriiglobus</taxon>
    </lineage>
</organism>
<reference evidence="3" key="1">
    <citation type="submission" date="2017-06" db="EMBL/GenBank/DDBJ databases">
        <title>Genome analysis of Fimbriiglobus ruber SP5, the first member of the order Planctomycetales with confirmed chitinolytic capability.</title>
        <authorList>
            <person name="Ravin N.V."/>
            <person name="Rakitin A.L."/>
            <person name="Ivanova A.A."/>
            <person name="Beletsky A.V."/>
            <person name="Kulichevskaya I.S."/>
            <person name="Mardanov A.V."/>
            <person name="Dedysh S.N."/>
        </authorList>
    </citation>
    <scope>NUCLEOTIDE SEQUENCE [LARGE SCALE GENOMIC DNA]</scope>
    <source>
        <strain evidence="3">SP5</strain>
    </source>
</reference>
<name>A0A225DAN1_9BACT</name>
<evidence type="ECO:0000313" key="2">
    <source>
        <dbReference type="EMBL" id="OWK38512.1"/>
    </source>
</evidence>
<gene>
    <name evidence="2" type="ORF">FRUB_07632</name>
</gene>
<dbReference type="AlphaFoldDB" id="A0A225DAN1"/>
<feature type="compositionally biased region" description="Basic and acidic residues" evidence="1">
    <location>
        <begin position="110"/>
        <end position="126"/>
    </location>
</feature>
<comment type="caution">
    <text evidence="2">The sequence shown here is derived from an EMBL/GenBank/DDBJ whole genome shotgun (WGS) entry which is preliminary data.</text>
</comment>
<sequence>MSGARCDRPPGVPGLPPGSTLGRPGGAENQSNSRGIRPRYMTISAPPGRPNVDPGGSPRCTPQVCNVFRNKMLRKRHSEGPNPLRRLENACFPGHSEGAFSLFPTYGVKRGREPGDTGGRRGPDPI</sequence>
<keyword evidence="3" id="KW-1185">Reference proteome</keyword>
<evidence type="ECO:0000313" key="3">
    <source>
        <dbReference type="Proteomes" id="UP000214646"/>
    </source>
</evidence>